<dbReference type="InterPro" id="IPR003615">
    <property type="entry name" value="HNH_nuc"/>
</dbReference>
<dbReference type="GO" id="GO:0004519">
    <property type="term" value="F:endonuclease activity"/>
    <property type="evidence" value="ECO:0007669"/>
    <property type="project" value="UniProtKB-KW"/>
</dbReference>
<dbReference type="EMBL" id="JAOWRF010000036">
    <property type="protein sequence ID" value="MCV3212398.1"/>
    <property type="molecule type" value="Genomic_DNA"/>
</dbReference>
<dbReference type="CDD" id="cd00085">
    <property type="entry name" value="HNHc"/>
    <property type="match status" value="1"/>
</dbReference>
<evidence type="ECO:0000259" key="1">
    <source>
        <dbReference type="SMART" id="SM00507"/>
    </source>
</evidence>
<keyword evidence="2" id="KW-0378">Hydrolase</keyword>
<dbReference type="Pfam" id="PF01844">
    <property type="entry name" value="HNH"/>
    <property type="match status" value="1"/>
</dbReference>
<dbReference type="SMART" id="SM00507">
    <property type="entry name" value="HNHc"/>
    <property type="match status" value="1"/>
</dbReference>
<organism evidence="2 3">
    <name type="scientific">Plectonema radiosum NIES-515</name>
    <dbReference type="NCBI Taxonomy" id="2986073"/>
    <lineage>
        <taxon>Bacteria</taxon>
        <taxon>Bacillati</taxon>
        <taxon>Cyanobacteriota</taxon>
        <taxon>Cyanophyceae</taxon>
        <taxon>Oscillatoriophycideae</taxon>
        <taxon>Oscillatoriales</taxon>
        <taxon>Microcoleaceae</taxon>
        <taxon>Plectonema</taxon>
    </lineage>
</organism>
<name>A0ABT3ATF3_9CYAN</name>
<sequence length="151" mass="17413">MTIDDATKETVRRRANYLCEYCHSPERISTTRFTVDHLIPKSIGGNNDIDNLALACRRCNERRYNFVAGFDETTKTIVPLFNPRQQIWSEHFLWSVDGRQIIGITPAGRATCKRLDMNDERYPQGDSIQSARDFWVQAGLHPPEEDSQQPN</sequence>
<protein>
    <submittedName>
        <fullName evidence="2">HNH endonuclease</fullName>
    </submittedName>
</protein>
<keyword evidence="3" id="KW-1185">Reference proteome</keyword>
<feature type="domain" description="HNH nuclease" evidence="1">
    <location>
        <begin position="6"/>
        <end position="61"/>
    </location>
</feature>
<dbReference type="InterPro" id="IPR052892">
    <property type="entry name" value="NA-targeting_endonuclease"/>
</dbReference>
<keyword evidence="2" id="KW-0255">Endonuclease</keyword>
<accession>A0ABT3ATF3</accession>
<keyword evidence="2" id="KW-0540">Nuclease</keyword>
<proteinExistence type="predicted"/>
<comment type="caution">
    <text evidence="2">The sequence shown here is derived from an EMBL/GenBank/DDBJ whole genome shotgun (WGS) entry which is preliminary data.</text>
</comment>
<dbReference type="PANTHER" id="PTHR33877">
    <property type="entry name" value="SLL1193 PROTEIN"/>
    <property type="match status" value="1"/>
</dbReference>
<dbReference type="PANTHER" id="PTHR33877:SF1">
    <property type="entry name" value="TYPE IV METHYL-DIRECTED RESTRICTION ENZYME ECOKMCRA"/>
    <property type="match status" value="1"/>
</dbReference>
<dbReference type="RefSeq" id="WP_263743907.1">
    <property type="nucleotide sequence ID" value="NZ_JAOWRF010000036.1"/>
</dbReference>
<evidence type="ECO:0000313" key="3">
    <source>
        <dbReference type="Proteomes" id="UP001526143"/>
    </source>
</evidence>
<dbReference type="Gene3D" id="1.10.30.50">
    <property type="match status" value="1"/>
</dbReference>
<gene>
    <name evidence="2" type="ORF">OGM63_02435</name>
</gene>
<dbReference type="InterPro" id="IPR002711">
    <property type="entry name" value="HNH"/>
</dbReference>
<evidence type="ECO:0000313" key="2">
    <source>
        <dbReference type="EMBL" id="MCV3212398.1"/>
    </source>
</evidence>
<reference evidence="2 3" key="1">
    <citation type="submission" date="2022-10" db="EMBL/GenBank/DDBJ databases">
        <title>Identification of biosynthetic pathway for the production of the potent trypsin inhibitor radiosumin.</title>
        <authorList>
            <person name="Fewer D.P."/>
            <person name="Delbaje E."/>
            <person name="Ouyang X."/>
            <person name="Agostino P.D."/>
            <person name="Wahlsten M."/>
            <person name="Jokela J."/>
            <person name="Permi P."/>
            <person name="Haapaniemi E."/>
            <person name="Koistinen H."/>
        </authorList>
    </citation>
    <scope>NUCLEOTIDE SEQUENCE [LARGE SCALE GENOMIC DNA]</scope>
    <source>
        <strain evidence="2 3">NIES-515</strain>
    </source>
</reference>
<dbReference type="Proteomes" id="UP001526143">
    <property type="component" value="Unassembled WGS sequence"/>
</dbReference>